<accession>A0ACC4DRP6</accession>
<evidence type="ECO:0000313" key="2">
    <source>
        <dbReference type="Proteomes" id="UP001638806"/>
    </source>
</evidence>
<gene>
    <name evidence="1" type="ORF">ACCO45_008543</name>
</gene>
<name>A0ACC4DRP6_PURLI</name>
<proteinExistence type="predicted"/>
<reference evidence="1" key="1">
    <citation type="submission" date="2024-12" db="EMBL/GenBank/DDBJ databases">
        <title>Comparative genomics and development of molecular markers within Purpureocillium lilacinum and among Purpureocillium species.</title>
        <authorList>
            <person name="Yeh Z.-Y."/>
            <person name="Ni N.-T."/>
            <person name="Lo P.-H."/>
            <person name="Mushyakhwo K."/>
            <person name="Lin C.-F."/>
            <person name="Nai Y.-S."/>
        </authorList>
    </citation>
    <scope>NUCLEOTIDE SEQUENCE</scope>
    <source>
        <strain evidence="1">NCHU-NPUST-175</strain>
    </source>
</reference>
<comment type="caution">
    <text evidence="1">The sequence shown here is derived from an EMBL/GenBank/DDBJ whole genome shotgun (WGS) entry which is preliminary data.</text>
</comment>
<sequence length="294" mass="31137">MRGLRQHCAWITTGPANFIKCYGTAEVSGRQVANGRAAAGDGAIVSTAMQSFNSCQSPAGITTPVCVISPPQRPRRLPSPSGWRPRDAIRPGSPPTLRPRRLLRCGPGAPSRPAQRQSPRPQRVTSQVVAVRALLVRAIAVLYVLASVAAAEASFVYNEDAGARHGVDDGIWNRLPRPRELNRSPASSREPTPESSPPRLGAIGYHPPEAHILSHRPTTAGRDVTGPSTVGWRGVNCSALVMCVSAGRIMGSSSEMSGNRDAMGPGIQDSVEGRGTEVGSPPVARDLTWPDQGQ</sequence>
<dbReference type="Proteomes" id="UP001638806">
    <property type="component" value="Unassembled WGS sequence"/>
</dbReference>
<keyword evidence="2" id="KW-1185">Reference proteome</keyword>
<protein>
    <submittedName>
        <fullName evidence="1">Uncharacterized protein</fullName>
    </submittedName>
</protein>
<dbReference type="EMBL" id="JBGNUJ010000007">
    <property type="protein sequence ID" value="KAL3957965.1"/>
    <property type="molecule type" value="Genomic_DNA"/>
</dbReference>
<organism evidence="1 2">
    <name type="scientific">Purpureocillium lilacinum</name>
    <name type="common">Paecilomyces lilacinus</name>
    <dbReference type="NCBI Taxonomy" id="33203"/>
    <lineage>
        <taxon>Eukaryota</taxon>
        <taxon>Fungi</taxon>
        <taxon>Dikarya</taxon>
        <taxon>Ascomycota</taxon>
        <taxon>Pezizomycotina</taxon>
        <taxon>Sordariomycetes</taxon>
        <taxon>Hypocreomycetidae</taxon>
        <taxon>Hypocreales</taxon>
        <taxon>Ophiocordycipitaceae</taxon>
        <taxon>Purpureocillium</taxon>
    </lineage>
</organism>
<evidence type="ECO:0000313" key="1">
    <source>
        <dbReference type="EMBL" id="KAL3957965.1"/>
    </source>
</evidence>